<dbReference type="Pfam" id="PF13546">
    <property type="entry name" value="DDE_5"/>
    <property type="match status" value="1"/>
</dbReference>
<keyword evidence="1" id="KW-0472">Membrane</keyword>
<proteinExistence type="predicted"/>
<dbReference type="InterPro" id="IPR012337">
    <property type="entry name" value="RNaseH-like_sf"/>
</dbReference>
<evidence type="ECO:0000313" key="4">
    <source>
        <dbReference type="Proteomes" id="UP000289808"/>
    </source>
</evidence>
<evidence type="ECO:0000256" key="1">
    <source>
        <dbReference type="SAM" id="Phobius"/>
    </source>
</evidence>
<protein>
    <submittedName>
        <fullName evidence="3">Transposase</fullName>
    </submittedName>
</protein>
<feature type="transmembrane region" description="Helical" evidence="1">
    <location>
        <begin position="7"/>
        <end position="28"/>
    </location>
</feature>
<accession>A0A4Q0LMM0</accession>
<reference evidence="3 4" key="1">
    <citation type="submission" date="2019-01" db="EMBL/GenBank/DDBJ databases">
        <title>The genome sequence of Lactobacillus crispatus L49.</title>
        <authorList>
            <person name="Zhong J."/>
            <person name="Zhang J."/>
        </authorList>
    </citation>
    <scope>NUCLEOTIDE SEQUENCE [LARGE SCALE GENOMIC DNA]</scope>
    <source>
        <strain evidence="3 4">L49</strain>
    </source>
</reference>
<feature type="non-terminal residue" evidence="3">
    <location>
        <position position="133"/>
    </location>
</feature>
<dbReference type="Proteomes" id="UP000289808">
    <property type="component" value="Unassembled WGS sequence"/>
</dbReference>
<keyword evidence="1" id="KW-0812">Transmembrane</keyword>
<dbReference type="EMBL" id="SCLX01000268">
    <property type="protein sequence ID" value="RXF50564.1"/>
    <property type="molecule type" value="Genomic_DNA"/>
</dbReference>
<evidence type="ECO:0000259" key="2">
    <source>
        <dbReference type="Pfam" id="PF13546"/>
    </source>
</evidence>
<dbReference type="SUPFAM" id="SSF53098">
    <property type="entry name" value="Ribonuclease H-like"/>
    <property type="match status" value="1"/>
</dbReference>
<sequence length="133" mass="15441">KRKSTVSLTMIISWLMSVHFARLSLFRAKDDKRFSVRTARNVLNDGRINWQKLLCLIAARLIGCLKLFIDKRRRLAFIVDDTLMARSFSKKTELLAKVYDHDKHEYLNGYRGLTLGWSDGNTFLPVNFALMST</sequence>
<feature type="non-terminal residue" evidence="3">
    <location>
        <position position="1"/>
    </location>
</feature>
<evidence type="ECO:0000313" key="3">
    <source>
        <dbReference type="EMBL" id="RXF50564.1"/>
    </source>
</evidence>
<feature type="domain" description="Transposase IS701-like DDE" evidence="2">
    <location>
        <begin position="31"/>
        <end position="131"/>
    </location>
</feature>
<name>A0A4Q0LMM0_9LACO</name>
<comment type="caution">
    <text evidence="3">The sequence shown here is derived from an EMBL/GenBank/DDBJ whole genome shotgun (WGS) entry which is preliminary data.</text>
</comment>
<dbReference type="RefSeq" id="WP_164913846.1">
    <property type="nucleotide sequence ID" value="NZ_SCLX01000268.1"/>
</dbReference>
<gene>
    <name evidence="3" type="ORF">ERD32_13545</name>
</gene>
<keyword evidence="1" id="KW-1133">Transmembrane helix</keyword>
<dbReference type="InterPro" id="IPR038721">
    <property type="entry name" value="IS701-like_DDE_dom"/>
</dbReference>
<dbReference type="AlphaFoldDB" id="A0A4Q0LMM0"/>
<organism evidence="3 4">
    <name type="scientific">Lactobacillus crispatus</name>
    <dbReference type="NCBI Taxonomy" id="47770"/>
    <lineage>
        <taxon>Bacteria</taxon>
        <taxon>Bacillati</taxon>
        <taxon>Bacillota</taxon>
        <taxon>Bacilli</taxon>
        <taxon>Lactobacillales</taxon>
        <taxon>Lactobacillaceae</taxon>
        <taxon>Lactobacillus</taxon>
    </lineage>
</organism>